<feature type="active site" description="Nucleophile" evidence="6">
    <location>
        <position position="172"/>
    </location>
</feature>
<feature type="active site" description="Proton donor" evidence="6">
    <location>
        <position position="38"/>
    </location>
</feature>
<comment type="subunit">
    <text evidence="6">Homotrimer.</text>
</comment>
<accession>A0ABR6KZ13</accession>
<comment type="function">
    <text evidence="6">Catalyzes the reversible cleavage of pseudouridine 5'-phosphate (PsiMP) to ribose 5-phosphate and uracil. Functions biologically in the cleavage direction, as part of a pseudouridine degradation pathway.</text>
</comment>
<keyword evidence="2 6" id="KW-0378">Hydrolase</keyword>
<keyword evidence="5 6" id="KW-0326">Glycosidase</keyword>
<keyword evidence="3 6" id="KW-0464">Manganese</keyword>
<evidence type="ECO:0000313" key="8">
    <source>
        <dbReference type="Proteomes" id="UP000539538"/>
    </source>
</evidence>
<name>A0ABR6KZ13_9HYPH</name>
<evidence type="ECO:0000256" key="4">
    <source>
        <dbReference type="ARBA" id="ARBA00023239"/>
    </source>
</evidence>
<keyword evidence="1 6" id="KW-0479">Metal-binding</keyword>
<evidence type="ECO:0000313" key="7">
    <source>
        <dbReference type="EMBL" id="MBB4649773.1"/>
    </source>
</evidence>
<organism evidence="7 8">
    <name type="scientific">Aminobacter niigataensis</name>
    <dbReference type="NCBI Taxonomy" id="83265"/>
    <lineage>
        <taxon>Bacteria</taxon>
        <taxon>Pseudomonadati</taxon>
        <taxon>Pseudomonadota</taxon>
        <taxon>Alphaproteobacteria</taxon>
        <taxon>Hyphomicrobiales</taxon>
        <taxon>Phyllobacteriaceae</taxon>
        <taxon>Aminobacter</taxon>
    </lineage>
</organism>
<feature type="binding site" evidence="6">
    <location>
        <begin position="153"/>
        <end position="155"/>
    </location>
    <ligand>
        <name>substrate</name>
    </ligand>
</feature>
<evidence type="ECO:0000256" key="6">
    <source>
        <dbReference type="HAMAP-Rule" id="MF_01876"/>
    </source>
</evidence>
<dbReference type="Gene3D" id="3.40.1790.10">
    <property type="entry name" value="Indigoidine synthase domain"/>
    <property type="match status" value="1"/>
</dbReference>
<dbReference type="InterPro" id="IPR022830">
    <property type="entry name" value="Indigdn_synthA-like"/>
</dbReference>
<protein>
    <recommendedName>
        <fullName evidence="6">Pseudouridine-5'-phosphate glycosidase</fullName>
        <shortName evidence="6">PsiMP glycosidase</shortName>
        <ecNumber evidence="6">4.2.1.70</ecNumber>
    </recommendedName>
</protein>
<dbReference type="SUPFAM" id="SSF110581">
    <property type="entry name" value="Indigoidine synthase A-like"/>
    <property type="match status" value="1"/>
</dbReference>
<comment type="cofactor">
    <cofactor evidence="6">
        <name>Mn(2+)</name>
        <dbReference type="ChEBI" id="CHEBI:29035"/>
    </cofactor>
    <text evidence="6">Binds 1 Mn(2+) ion per subunit.</text>
</comment>
<feature type="binding site" evidence="6">
    <location>
        <position position="151"/>
    </location>
    <ligand>
        <name>Mn(2+)</name>
        <dbReference type="ChEBI" id="CHEBI:29035"/>
    </ligand>
</feature>
<dbReference type="PANTHER" id="PTHR42909">
    <property type="entry name" value="ZGC:136858"/>
    <property type="match status" value="1"/>
</dbReference>
<feature type="binding site" evidence="6">
    <location>
        <position position="119"/>
    </location>
    <ligand>
        <name>substrate</name>
    </ligand>
</feature>
<dbReference type="Pfam" id="PF04227">
    <property type="entry name" value="Indigoidine_A"/>
    <property type="match status" value="1"/>
</dbReference>
<evidence type="ECO:0000256" key="2">
    <source>
        <dbReference type="ARBA" id="ARBA00022801"/>
    </source>
</evidence>
<dbReference type="EC" id="4.2.1.70" evidence="6"/>
<comment type="caution">
    <text evidence="7">The sequence shown here is derived from an EMBL/GenBank/DDBJ whole genome shotgun (WGS) entry which is preliminary data.</text>
</comment>
<dbReference type="EMBL" id="JACHOT010000001">
    <property type="protein sequence ID" value="MBB4649773.1"/>
    <property type="molecule type" value="Genomic_DNA"/>
</dbReference>
<comment type="similarity">
    <text evidence="6">Belongs to the pseudouridine-5'-phosphate glycosidase family.</text>
</comment>
<evidence type="ECO:0000256" key="1">
    <source>
        <dbReference type="ARBA" id="ARBA00022723"/>
    </source>
</evidence>
<feature type="binding site" evidence="6">
    <location>
        <position position="99"/>
    </location>
    <ligand>
        <name>substrate</name>
    </ligand>
</feature>
<dbReference type="PANTHER" id="PTHR42909:SF1">
    <property type="entry name" value="CARBOHYDRATE KINASE PFKB DOMAIN-CONTAINING PROTEIN"/>
    <property type="match status" value="1"/>
</dbReference>
<sequence>MTRTKEITMTPETARPFIDIHVPVAAALAAGKPVVALESTIITHGMPYPDNSAMAANVEKIITDEGAVPATIAVVNGRIKIGLSDGERESLAMTGGAMKLSRADMAYAVAEGRTGGTTVAATMIAAHLVGIKVFATGGIGGVHKGAEKSFDISADLDELARTPVIVVSAGAKAILDIEKTLEVLETRGVPVVAYGSDIVPAFWSRKSPYAAPLRLDAAEKIARLYQTRAALGLDGGLLVANPVPESDEIPTERMAGYIKAAQKAAEAQNISGKAVTPFLLAKILELTNGASLKTNIALVENNARLAAKIAISLSR</sequence>
<keyword evidence="4 6" id="KW-0456">Lyase</keyword>
<dbReference type="InterPro" id="IPR007342">
    <property type="entry name" value="PsuG"/>
</dbReference>
<dbReference type="HAMAP" id="MF_01876">
    <property type="entry name" value="PsiMP_glycosidase"/>
    <property type="match status" value="1"/>
</dbReference>
<proteinExistence type="inferred from homology"/>
<comment type="catalytic activity">
    <reaction evidence="6">
        <text>D-ribose 5-phosphate + uracil = psi-UMP + H2O</text>
        <dbReference type="Rhea" id="RHEA:18337"/>
        <dbReference type="ChEBI" id="CHEBI:15377"/>
        <dbReference type="ChEBI" id="CHEBI:17568"/>
        <dbReference type="ChEBI" id="CHEBI:58380"/>
        <dbReference type="ChEBI" id="CHEBI:78346"/>
        <dbReference type="EC" id="4.2.1.70"/>
    </reaction>
</comment>
<keyword evidence="8" id="KW-1185">Reference proteome</keyword>
<dbReference type="Proteomes" id="UP000539538">
    <property type="component" value="Unassembled WGS sequence"/>
</dbReference>
<evidence type="ECO:0000256" key="3">
    <source>
        <dbReference type="ARBA" id="ARBA00023211"/>
    </source>
</evidence>
<gene>
    <name evidence="6" type="primary">psuG</name>
    <name evidence="7" type="ORF">GGQ99_001495</name>
</gene>
<evidence type="ECO:0000256" key="5">
    <source>
        <dbReference type="ARBA" id="ARBA00023295"/>
    </source>
</evidence>
<dbReference type="GO" id="GO:0016798">
    <property type="term" value="F:hydrolase activity, acting on glycosyl bonds"/>
    <property type="evidence" value="ECO:0007669"/>
    <property type="project" value="UniProtKB-KW"/>
</dbReference>
<reference evidence="7 8" key="1">
    <citation type="submission" date="2020-08" db="EMBL/GenBank/DDBJ databases">
        <title>Genomic Encyclopedia of Type Strains, Phase IV (KMG-IV): sequencing the most valuable type-strain genomes for metagenomic binning, comparative biology and taxonomic classification.</title>
        <authorList>
            <person name="Goeker M."/>
        </authorList>
    </citation>
    <scope>NUCLEOTIDE SEQUENCE [LARGE SCALE GENOMIC DNA]</scope>
    <source>
        <strain evidence="7 8">DSM 7050</strain>
    </source>
</reference>